<evidence type="ECO:0000313" key="2">
    <source>
        <dbReference type="EMBL" id="CEK84895.1"/>
    </source>
</evidence>
<evidence type="ECO:0000313" key="1">
    <source>
        <dbReference type="EMBL" id="CEK84893.1"/>
    </source>
</evidence>
<sequence>MEGDILAKRRRGRPWRKWIQDVTDDLSITAAETAHLAHDREKFQRTVRVAKFCSGQAF</sequence>
<gene>
    <name evidence="2" type="primary">ORF145108</name>
    <name evidence="1" type="synonym">ORF145099</name>
</gene>
<dbReference type="EMBL" id="HACG01038028">
    <property type="protein sequence ID" value="CEK84893.1"/>
    <property type="molecule type" value="Transcribed_RNA"/>
</dbReference>
<reference evidence="2" key="1">
    <citation type="submission" date="2014-12" db="EMBL/GenBank/DDBJ databases">
        <title>Insight into the proteome of Arion vulgaris.</title>
        <authorList>
            <person name="Aradska J."/>
            <person name="Bulat T."/>
            <person name="Smidak R."/>
            <person name="Sarate P."/>
            <person name="Gangsoo J."/>
            <person name="Sialana F."/>
            <person name="Bilban M."/>
            <person name="Lubec G."/>
        </authorList>
    </citation>
    <scope>NUCLEOTIDE SEQUENCE</scope>
    <source>
        <tissue evidence="2">Skin</tissue>
    </source>
</reference>
<name>A0A0B7AYD3_9EUPU</name>
<organism evidence="2">
    <name type="scientific">Arion vulgaris</name>
    <dbReference type="NCBI Taxonomy" id="1028688"/>
    <lineage>
        <taxon>Eukaryota</taxon>
        <taxon>Metazoa</taxon>
        <taxon>Spiralia</taxon>
        <taxon>Lophotrochozoa</taxon>
        <taxon>Mollusca</taxon>
        <taxon>Gastropoda</taxon>
        <taxon>Heterobranchia</taxon>
        <taxon>Euthyneura</taxon>
        <taxon>Panpulmonata</taxon>
        <taxon>Eupulmonata</taxon>
        <taxon>Stylommatophora</taxon>
        <taxon>Helicina</taxon>
        <taxon>Arionoidea</taxon>
        <taxon>Arionidae</taxon>
        <taxon>Arion</taxon>
    </lineage>
</organism>
<dbReference type="EMBL" id="HACG01038030">
    <property type="protein sequence ID" value="CEK84895.1"/>
    <property type="molecule type" value="Transcribed_RNA"/>
</dbReference>
<dbReference type="AlphaFoldDB" id="A0A0B7AYD3"/>
<proteinExistence type="predicted"/>
<protein>
    <submittedName>
        <fullName evidence="2">Uncharacterized protein</fullName>
    </submittedName>
</protein>
<accession>A0A0B7AYD3</accession>